<dbReference type="EMBL" id="JAVAIL010000001">
    <property type="protein sequence ID" value="MDP4538020.1"/>
    <property type="molecule type" value="Genomic_DNA"/>
</dbReference>
<reference evidence="4 5" key="1">
    <citation type="submission" date="2023-08" db="EMBL/GenBank/DDBJ databases">
        <title>genomic of DY56.</title>
        <authorList>
            <person name="Wang Y."/>
        </authorList>
    </citation>
    <scope>NUCLEOTIDE SEQUENCE [LARGE SCALE GENOMIC DNA]</scope>
    <source>
        <strain evidence="4 5">DY56-A-20</strain>
    </source>
</reference>
<gene>
    <name evidence="4" type="ORF">Q9K01_00070</name>
</gene>
<name>A0ABT9H3X0_9SPHN</name>
<organism evidence="4 5">
    <name type="scientific">Qipengyuania benthica</name>
    <dbReference type="NCBI Taxonomy" id="3067651"/>
    <lineage>
        <taxon>Bacteria</taxon>
        <taxon>Pseudomonadati</taxon>
        <taxon>Pseudomonadota</taxon>
        <taxon>Alphaproteobacteria</taxon>
        <taxon>Sphingomonadales</taxon>
        <taxon>Erythrobacteraceae</taxon>
        <taxon>Qipengyuania</taxon>
    </lineage>
</organism>
<dbReference type="RefSeq" id="WP_305928180.1">
    <property type="nucleotide sequence ID" value="NZ_JAVAIL010000001.1"/>
</dbReference>
<proteinExistence type="predicted"/>
<feature type="chain" id="PRO_5046863958" evidence="3">
    <location>
        <begin position="24"/>
        <end position="224"/>
    </location>
</feature>
<evidence type="ECO:0000256" key="3">
    <source>
        <dbReference type="SAM" id="SignalP"/>
    </source>
</evidence>
<accession>A0ABT9H3X0</accession>
<keyword evidence="5" id="KW-1185">Reference proteome</keyword>
<evidence type="ECO:0000313" key="4">
    <source>
        <dbReference type="EMBL" id="MDP4538020.1"/>
    </source>
</evidence>
<feature type="signal peptide" evidence="3">
    <location>
        <begin position="1"/>
        <end position="23"/>
    </location>
</feature>
<dbReference type="PROSITE" id="PS51257">
    <property type="entry name" value="PROKAR_LIPOPROTEIN"/>
    <property type="match status" value="1"/>
</dbReference>
<comment type="caution">
    <text evidence="4">The sequence shown here is derived from an EMBL/GenBank/DDBJ whole genome shotgun (WGS) entry which is preliminary data.</text>
</comment>
<keyword evidence="3" id="KW-0732">Signal</keyword>
<evidence type="ECO:0000313" key="5">
    <source>
        <dbReference type="Proteomes" id="UP001235664"/>
    </source>
</evidence>
<protein>
    <submittedName>
        <fullName evidence="4">Uncharacterized protein</fullName>
    </submittedName>
</protein>
<feature type="region of interest" description="Disordered" evidence="2">
    <location>
        <begin position="172"/>
        <end position="224"/>
    </location>
</feature>
<keyword evidence="1" id="KW-0175">Coiled coil</keyword>
<dbReference type="Proteomes" id="UP001235664">
    <property type="component" value="Unassembled WGS sequence"/>
</dbReference>
<evidence type="ECO:0000256" key="2">
    <source>
        <dbReference type="SAM" id="MobiDB-lite"/>
    </source>
</evidence>
<feature type="coiled-coil region" evidence="1">
    <location>
        <begin position="132"/>
        <end position="160"/>
    </location>
</feature>
<evidence type="ECO:0000256" key="1">
    <source>
        <dbReference type="SAM" id="Coils"/>
    </source>
</evidence>
<sequence>MTRRPLAALMLATAACFASPLAAQDTGGDKVNMVIVYGDDAVPEPVGDEIVVVARLPEADRYRIPESLRFSDNPANTSWTERVERLDIVGDFGILSCSPVGLGGSTGCTQEMIAAAYADRENASSVRFGQLIEAARAERLAQIDELAAEEQERVEEIEREYLRRLEYQRDAELPATAVDASAPPLIDQADRIPPSEPSKDTPFDDDSEIVQPLGAQVPASDPGT</sequence>